<evidence type="ECO:0000256" key="3">
    <source>
        <dbReference type="ARBA" id="ARBA00022525"/>
    </source>
</evidence>
<reference evidence="6" key="2">
    <citation type="journal article" date="2006" name="BMC Genomics">
        <title>Comparative salivary gland transcriptomics of sandfly vectors of visceral leishmaniasis.</title>
        <authorList>
            <person name="Anderson J.M."/>
            <person name="Oliveira F."/>
            <person name="Kamhawi S."/>
            <person name="Mans B.J."/>
            <person name="Reynoso D."/>
            <person name="Seitz A.E."/>
            <person name="Lawyer P."/>
            <person name="Garfield M."/>
            <person name="Pham M."/>
            <person name="Valenzuela J.G."/>
        </authorList>
    </citation>
    <scope>NUCLEOTIDE SEQUENCE</scope>
</reference>
<dbReference type="GO" id="GO:0005576">
    <property type="term" value="C:extracellular region"/>
    <property type="evidence" value="ECO:0007669"/>
    <property type="project" value="UniProtKB-SubCell"/>
</dbReference>
<dbReference type="CDD" id="cd23992">
    <property type="entry name" value="PBP_GOBP"/>
    <property type="match status" value="1"/>
</dbReference>
<feature type="chain" id="PRO_5004179528" evidence="5">
    <location>
        <begin position="20"/>
        <end position="253"/>
    </location>
</feature>
<keyword evidence="5" id="KW-0732">Signal</keyword>
<dbReference type="VEuPathDB" id="VectorBase:PARGI1_003425"/>
<dbReference type="GO" id="GO:0005549">
    <property type="term" value="F:odorant binding"/>
    <property type="evidence" value="ECO:0007669"/>
    <property type="project" value="InterPro"/>
</dbReference>
<reference evidence="6" key="1">
    <citation type="submission" date="2005-07" db="EMBL/GenBank/DDBJ databases">
        <title>Comparative analysis of the salivary transcripts from sand fly vectors of visceral leishmaniasis.</title>
        <authorList>
            <person name="Anderson J."/>
            <person name="Oliveira F."/>
            <person name="Kamhawi S."/>
            <person name="Reynoso D."/>
            <person name="Seitz A."/>
            <person name="Lawyer P."/>
            <person name="Rowton E."/>
            <person name="MyPham V."/>
            <person name="Garfield M."/>
            <person name="Valenzuela J.G."/>
        </authorList>
    </citation>
    <scope>NUCLEOTIDE SEQUENCE</scope>
</reference>
<organism evidence="6">
    <name type="scientific">Phlebotomus argentipes</name>
    <name type="common">Phlebotomine sand fly</name>
    <dbReference type="NCBI Taxonomy" id="94469"/>
    <lineage>
        <taxon>Eukaryota</taxon>
        <taxon>Metazoa</taxon>
        <taxon>Ecdysozoa</taxon>
        <taxon>Arthropoda</taxon>
        <taxon>Hexapoda</taxon>
        <taxon>Insecta</taxon>
        <taxon>Pterygota</taxon>
        <taxon>Neoptera</taxon>
        <taxon>Endopterygota</taxon>
        <taxon>Diptera</taxon>
        <taxon>Nematocera</taxon>
        <taxon>Psychodoidea</taxon>
        <taxon>Psychodidae</taxon>
        <taxon>Phlebotomus</taxon>
        <taxon>Euphlebotomus</taxon>
    </lineage>
</organism>
<dbReference type="InterPro" id="IPR006170">
    <property type="entry name" value="PBP/GOBP"/>
</dbReference>
<name>Q0ZSU0_PHLAR</name>
<evidence type="ECO:0000256" key="5">
    <source>
        <dbReference type="SAM" id="SignalP"/>
    </source>
</evidence>
<accession>Q0ZSU0</accession>
<dbReference type="Gene3D" id="1.10.238.20">
    <property type="entry name" value="Pheromone/general odorant binding protein domain"/>
    <property type="match status" value="1"/>
</dbReference>
<keyword evidence="3" id="KW-0964">Secreted</keyword>
<dbReference type="GO" id="GO:0090729">
    <property type="term" value="F:toxin activity"/>
    <property type="evidence" value="ECO:0007669"/>
    <property type="project" value="UniProtKB-KW"/>
</dbReference>
<comment type="subcellular location">
    <subcellularLocation>
        <location evidence="1">Secreted</location>
    </subcellularLocation>
</comment>
<evidence type="ECO:0000313" key="6">
    <source>
        <dbReference type="EMBL" id="ABA12141.1"/>
    </source>
</evidence>
<keyword evidence="4" id="KW-0800">Toxin</keyword>
<evidence type="ECO:0000256" key="4">
    <source>
        <dbReference type="ARBA" id="ARBA00022656"/>
    </source>
</evidence>
<comment type="similarity">
    <text evidence="2">Belongs to the PBP/GOBP family.</text>
</comment>
<protein>
    <submittedName>
        <fullName evidence="6">27 kDa salivary D7-related protein SP10</fullName>
    </submittedName>
</protein>
<sequence length="253" mass="28794">MNALLIVLALQSLCGVGFSWQYPRNADQTLWAFRTCQREVSDQALLPKIYKWELPDNADTHCYVKCVWMNLGSYDFNSKSINVDTIATQYETRGLTVPADLENLKGATDGSCEAVYKKTIDFFLKEKDNLQHAYYGTIPESNKWFAQHPDVKPKRTRISEFCTGKEGGKEGSCKHACSMYYYRLVDEDNLVIPFRKLKMNGTPEEAFDGCRKDASKETGCKVGDVLYDCINALNSDGFQAVLKRWDDETDSTY</sequence>
<dbReference type="AlphaFoldDB" id="Q0ZSU0"/>
<dbReference type="InterPro" id="IPR036728">
    <property type="entry name" value="PBP_GOBP_sf"/>
</dbReference>
<dbReference type="SUPFAM" id="SSF47565">
    <property type="entry name" value="Insect pheromone/odorant-binding proteins"/>
    <property type="match status" value="1"/>
</dbReference>
<proteinExistence type="evidence at transcript level"/>
<evidence type="ECO:0000256" key="2">
    <source>
        <dbReference type="ARBA" id="ARBA00008098"/>
    </source>
</evidence>
<dbReference type="EMBL" id="DQ136156">
    <property type="protein sequence ID" value="ABA12141.1"/>
    <property type="molecule type" value="mRNA"/>
</dbReference>
<dbReference type="Pfam" id="PF01395">
    <property type="entry name" value="PBP_GOBP"/>
    <property type="match status" value="1"/>
</dbReference>
<evidence type="ECO:0000256" key="1">
    <source>
        <dbReference type="ARBA" id="ARBA00004613"/>
    </source>
</evidence>
<feature type="signal peptide" evidence="5">
    <location>
        <begin position="1"/>
        <end position="19"/>
    </location>
</feature>